<feature type="compositionally biased region" description="Polar residues" evidence="1">
    <location>
        <begin position="158"/>
        <end position="173"/>
    </location>
</feature>
<sequence length="232" mass="25803">MVPSPLPSSLSPPNVEPRADLLPLPQPPRPPRATAILDADTEMQQCFRDMESHCDALTGLFQRLQISLVSSVRSTNPAPTSVVVTSTTTSRVAAFVPRKRKVIDDSADPTILTSIMWNQCESHRKTSGLGRENFIRTKDEKLVLHSADVGVDDDNESSFEAGTSRQTDNTSNDIAHVPQRKRRGKAAKKGLDLVPETAEEKAELDRLIKLVRNGSSRKDQYLRCWIRYILSD</sequence>
<protein>
    <submittedName>
        <fullName evidence="2">Uncharacterized protein</fullName>
    </submittedName>
</protein>
<gene>
    <name evidence="2" type="ORF">OHC33_001886</name>
</gene>
<name>A0AAN8EWC3_9EURO</name>
<feature type="compositionally biased region" description="Basic residues" evidence="1">
    <location>
        <begin position="178"/>
        <end position="188"/>
    </location>
</feature>
<organism evidence="2 3">
    <name type="scientific">Knufia fluminis</name>
    <dbReference type="NCBI Taxonomy" id="191047"/>
    <lineage>
        <taxon>Eukaryota</taxon>
        <taxon>Fungi</taxon>
        <taxon>Dikarya</taxon>
        <taxon>Ascomycota</taxon>
        <taxon>Pezizomycotina</taxon>
        <taxon>Eurotiomycetes</taxon>
        <taxon>Chaetothyriomycetidae</taxon>
        <taxon>Chaetothyriales</taxon>
        <taxon>Trichomeriaceae</taxon>
        <taxon>Knufia</taxon>
    </lineage>
</organism>
<evidence type="ECO:0000313" key="3">
    <source>
        <dbReference type="Proteomes" id="UP001316803"/>
    </source>
</evidence>
<keyword evidence="3" id="KW-1185">Reference proteome</keyword>
<comment type="caution">
    <text evidence="2">The sequence shown here is derived from an EMBL/GenBank/DDBJ whole genome shotgun (WGS) entry which is preliminary data.</text>
</comment>
<reference evidence="2 3" key="1">
    <citation type="submission" date="2022-12" db="EMBL/GenBank/DDBJ databases">
        <title>Genomic features and morphological characterization of a novel Knufia sp. strain isolated from spacecraft assembly facility.</title>
        <authorList>
            <person name="Teixeira M."/>
            <person name="Chander A.M."/>
            <person name="Stajich J.E."/>
            <person name="Venkateswaran K."/>
        </authorList>
    </citation>
    <scope>NUCLEOTIDE SEQUENCE [LARGE SCALE GENOMIC DNA]</scope>
    <source>
        <strain evidence="2 3">FJI-L2-BK-P2</strain>
    </source>
</reference>
<evidence type="ECO:0000313" key="2">
    <source>
        <dbReference type="EMBL" id="KAK5957510.1"/>
    </source>
</evidence>
<proteinExistence type="predicted"/>
<dbReference type="EMBL" id="JAKLMC020000003">
    <property type="protein sequence ID" value="KAK5957510.1"/>
    <property type="molecule type" value="Genomic_DNA"/>
</dbReference>
<dbReference type="AlphaFoldDB" id="A0AAN8EWC3"/>
<evidence type="ECO:0000256" key="1">
    <source>
        <dbReference type="SAM" id="MobiDB-lite"/>
    </source>
</evidence>
<feature type="region of interest" description="Disordered" evidence="1">
    <location>
        <begin position="1"/>
        <end position="31"/>
    </location>
</feature>
<accession>A0AAN8EWC3</accession>
<feature type="region of interest" description="Disordered" evidence="1">
    <location>
        <begin position="153"/>
        <end position="190"/>
    </location>
</feature>
<dbReference type="Proteomes" id="UP001316803">
    <property type="component" value="Unassembled WGS sequence"/>
</dbReference>